<accession>A0A0E3YBK9</accession>
<organism evidence="2 3">
    <name type="scientific">Pandoraea oxalativorans</name>
    <dbReference type="NCBI Taxonomy" id="573737"/>
    <lineage>
        <taxon>Bacteria</taxon>
        <taxon>Pseudomonadati</taxon>
        <taxon>Pseudomonadota</taxon>
        <taxon>Betaproteobacteria</taxon>
        <taxon>Burkholderiales</taxon>
        <taxon>Burkholderiaceae</taxon>
        <taxon>Pandoraea</taxon>
    </lineage>
</organism>
<name>A0A0E3YBK9_9BURK</name>
<feature type="domain" description="Methyltransferase" evidence="1">
    <location>
        <begin position="98"/>
        <end position="215"/>
    </location>
</feature>
<dbReference type="PANTHER" id="PTHR43861">
    <property type="entry name" value="TRANS-ACONITATE 2-METHYLTRANSFERASE-RELATED"/>
    <property type="match status" value="1"/>
</dbReference>
<dbReference type="PATRIC" id="fig|573737.6.peg.1656"/>
<dbReference type="HOGENOM" id="CLU_681234_0_0_4"/>
<dbReference type="SUPFAM" id="SSF53335">
    <property type="entry name" value="S-adenosyl-L-methionine-dependent methyltransferases"/>
    <property type="match status" value="1"/>
</dbReference>
<dbReference type="AlphaFoldDB" id="A0A0E3YBK9"/>
<evidence type="ECO:0000259" key="1">
    <source>
        <dbReference type="Pfam" id="PF13847"/>
    </source>
</evidence>
<evidence type="ECO:0000313" key="2">
    <source>
        <dbReference type="EMBL" id="AKC68855.1"/>
    </source>
</evidence>
<keyword evidence="3" id="KW-1185">Reference proteome</keyword>
<proteinExistence type="predicted"/>
<dbReference type="Proteomes" id="UP000035050">
    <property type="component" value="Chromosome"/>
</dbReference>
<gene>
    <name evidence="2" type="ORF">MB84_04340</name>
</gene>
<dbReference type="EMBL" id="CP011253">
    <property type="protein sequence ID" value="AKC68855.1"/>
    <property type="molecule type" value="Genomic_DNA"/>
</dbReference>
<dbReference type="InterPro" id="IPR025714">
    <property type="entry name" value="Methyltranfer_dom"/>
</dbReference>
<dbReference type="CDD" id="cd02440">
    <property type="entry name" value="AdoMet_MTases"/>
    <property type="match status" value="1"/>
</dbReference>
<protein>
    <recommendedName>
        <fullName evidence="1">Methyltransferase domain-containing protein</fullName>
    </recommendedName>
</protein>
<evidence type="ECO:0000313" key="3">
    <source>
        <dbReference type="Proteomes" id="UP000035050"/>
    </source>
</evidence>
<dbReference type="Gene3D" id="3.40.50.150">
    <property type="entry name" value="Vaccinia Virus protein VP39"/>
    <property type="match status" value="1"/>
</dbReference>
<dbReference type="InterPro" id="IPR029063">
    <property type="entry name" value="SAM-dependent_MTases_sf"/>
</dbReference>
<dbReference type="KEGG" id="pox:MB84_04340"/>
<reference evidence="2" key="1">
    <citation type="submission" date="2016-06" db="EMBL/GenBank/DDBJ databases">
        <title>Pandoraea oxalativorans DSM 23570 Genome Sequencing.</title>
        <authorList>
            <person name="Ee R."/>
            <person name="Lim Y.-L."/>
            <person name="Yong D."/>
            <person name="Yin W.-F."/>
            <person name="Chan K.-G."/>
        </authorList>
    </citation>
    <scope>NUCLEOTIDE SEQUENCE</scope>
    <source>
        <strain evidence="2">DSM 23570</strain>
    </source>
</reference>
<dbReference type="Pfam" id="PF13847">
    <property type="entry name" value="Methyltransf_31"/>
    <property type="match status" value="1"/>
</dbReference>
<sequence length="331" mass="36428">MLVFYSCSITSDNPILGDEHTAFEWIDTNAAKPINMPSFYWNACAQEEHAPPSPNYAPMEATDYPLLTGNKDRQRLTLTSEIYNPATTEFLRSFTPSHGRILDVGCGHGQIAQWPAAHSPETAVTGLDNSPEQLLAAESSALAAGLGNIEFRQGDLTDLAKIFRSAPTFELITCRFTLLHIVRRDSAIRALLDLLTPSGTLVIEEPSLDSLFCVPRLTAFEQANAAIKAYGKTHGIDYDCIGDVWSFVTREDVNIRAARFSQPTIWQKQHKALVGLSFRQFSPRLVSTGILEIEQACRLQRTLDGDYMSDLFISGGLRTLQIAISADGASS</sequence>